<feature type="transmembrane region" description="Helical" evidence="1">
    <location>
        <begin position="69"/>
        <end position="90"/>
    </location>
</feature>
<dbReference type="OrthoDB" id="6430584at2759"/>
<sequence length="365" mass="42248">MIDKDHPKKGNTVPVHVQNIVTPTLILFRLGGLYSKKRNRSRQIILALLFHVMYLWIVAFKIFCLSLKLNWGSVSATVVKVIPLSLWWLVRLRMKKILSLVKKLELFGEEIPDRDCKKVSKLTKTVIIVATSVIFLHPIFRTLSTLIISEEVAVCLYHELYSIGKRNRAIIFLLHELFNNCPDAVITVSIVLFFSFYCYALSLALQNKRISKNQTYLVYERTLRIFKELENAFSPLIFLVFSHIVFEFLRIMFLIAFMLNYDNTTIIYTEFLSFFTQVTLIFLTVLAADKAQVKANDLRVSLLAFYKTRDAVNSSGEVATLIEDRKLLRFTAWGIFTIRKPLFLSLSAWLFAYGVILLQFMKPSS</sequence>
<gene>
    <name evidence="2" type="primary">AVEN_268347_1</name>
    <name evidence="2" type="ORF">NPIL_421281</name>
</gene>
<evidence type="ECO:0000313" key="3">
    <source>
        <dbReference type="Proteomes" id="UP000887013"/>
    </source>
</evidence>
<feature type="transmembrane region" description="Helical" evidence="1">
    <location>
        <begin position="44"/>
        <end position="63"/>
    </location>
</feature>
<feature type="transmembrane region" description="Helical" evidence="1">
    <location>
        <begin position="184"/>
        <end position="205"/>
    </location>
</feature>
<reference evidence="2" key="1">
    <citation type="submission" date="2020-08" db="EMBL/GenBank/DDBJ databases">
        <title>Multicomponent nature underlies the extraordinary mechanical properties of spider dragline silk.</title>
        <authorList>
            <person name="Kono N."/>
            <person name="Nakamura H."/>
            <person name="Mori M."/>
            <person name="Yoshida Y."/>
            <person name="Ohtoshi R."/>
            <person name="Malay A.D."/>
            <person name="Moran D.A.P."/>
            <person name="Tomita M."/>
            <person name="Numata K."/>
            <person name="Arakawa K."/>
        </authorList>
    </citation>
    <scope>NUCLEOTIDE SEQUENCE</scope>
</reference>
<feature type="transmembrane region" description="Helical" evidence="1">
    <location>
        <begin position="265"/>
        <end position="288"/>
    </location>
</feature>
<name>A0A8X6SZB1_NEPPI</name>
<feature type="transmembrane region" description="Helical" evidence="1">
    <location>
        <begin position="236"/>
        <end position="259"/>
    </location>
</feature>
<comment type="caution">
    <text evidence="2">The sequence shown here is derived from an EMBL/GenBank/DDBJ whole genome shotgun (WGS) entry which is preliminary data.</text>
</comment>
<evidence type="ECO:0000256" key="1">
    <source>
        <dbReference type="SAM" id="Phobius"/>
    </source>
</evidence>
<feature type="transmembrane region" description="Helical" evidence="1">
    <location>
        <begin position="122"/>
        <end position="140"/>
    </location>
</feature>
<accession>A0A8X6SZB1</accession>
<protein>
    <submittedName>
        <fullName evidence="2">Uncharacterized protein</fullName>
    </submittedName>
</protein>
<keyword evidence="1" id="KW-1133">Transmembrane helix</keyword>
<feature type="transmembrane region" description="Helical" evidence="1">
    <location>
        <begin position="342"/>
        <end position="361"/>
    </location>
</feature>
<dbReference type="Proteomes" id="UP000887013">
    <property type="component" value="Unassembled WGS sequence"/>
</dbReference>
<organism evidence="2 3">
    <name type="scientific">Nephila pilipes</name>
    <name type="common">Giant wood spider</name>
    <name type="synonym">Nephila maculata</name>
    <dbReference type="NCBI Taxonomy" id="299642"/>
    <lineage>
        <taxon>Eukaryota</taxon>
        <taxon>Metazoa</taxon>
        <taxon>Ecdysozoa</taxon>
        <taxon>Arthropoda</taxon>
        <taxon>Chelicerata</taxon>
        <taxon>Arachnida</taxon>
        <taxon>Araneae</taxon>
        <taxon>Araneomorphae</taxon>
        <taxon>Entelegynae</taxon>
        <taxon>Araneoidea</taxon>
        <taxon>Nephilidae</taxon>
        <taxon>Nephila</taxon>
    </lineage>
</organism>
<proteinExistence type="predicted"/>
<dbReference type="EMBL" id="BMAW01000734">
    <property type="protein sequence ID" value="GFS70452.1"/>
    <property type="molecule type" value="Genomic_DNA"/>
</dbReference>
<dbReference type="AlphaFoldDB" id="A0A8X6SZB1"/>
<keyword evidence="1" id="KW-0812">Transmembrane</keyword>
<keyword evidence="3" id="KW-1185">Reference proteome</keyword>
<evidence type="ECO:0000313" key="2">
    <source>
        <dbReference type="EMBL" id="GFS70452.1"/>
    </source>
</evidence>
<keyword evidence="1" id="KW-0472">Membrane</keyword>